<dbReference type="Proteomes" id="UP000053758">
    <property type="component" value="Unassembled WGS sequence"/>
</dbReference>
<dbReference type="InterPro" id="IPR036390">
    <property type="entry name" value="WH_DNA-bd_sf"/>
</dbReference>
<reference evidence="5" key="1">
    <citation type="submission" date="2014-07" db="EMBL/GenBank/DDBJ databases">
        <title>Draft genome sequence of the yeast Pseudozyma antarctica JCM 10317 known as a producer of lipase B which used in a wide range of industrial applications.</title>
        <authorList>
            <person name="Morita T."/>
            <person name="Saika A."/>
            <person name="Koike H."/>
        </authorList>
    </citation>
    <scope>NUCLEOTIDE SEQUENCE</scope>
    <source>
        <strain evidence="5">JCM 10317</strain>
    </source>
</reference>
<keyword evidence="6" id="KW-1185">Reference proteome</keyword>
<dbReference type="PROSITE" id="PS51504">
    <property type="entry name" value="H15"/>
    <property type="match status" value="1"/>
</dbReference>
<dbReference type="GO" id="GO:0000786">
    <property type="term" value="C:nucleosome"/>
    <property type="evidence" value="ECO:0007669"/>
    <property type="project" value="InterPro"/>
</dbReference>
<accession>A0A081CG06</accession>
<gene>
    <name evidence="5" type="ORF">PAN0_009c3820</name>
</gene>
<dbReference type="Pfam" id="PF00538">
    <property type="entry name" value="Linker_histone"/>
    <property type="match status" value="1"/>
</dbReference>
<keyword evidence="3" id="KW-0812">Transmembrane</keyword>
<feature type="compositionally biased region" description="Low complexity" evidence="2">
    <location>
        <begin position="268"/>
        <end position="281"/>
    </location>
</feature>
<dbReference type="RefSeq" id="XP_014656265.1">
    <property type="nucleotide sequence ID" value="XM_014800779.1"/>
</dbReference>
<feature type="compositionally biased region" description="Low complexity" evidence="2">
    <location>
        <begin position="175"/>
        <end position="184"/>
    </location>
</feature>
<evidence type="ECO:0000259" key="4">
    <source>
        <dbReference type="PROSITE" id="PS51504"/>
    </source>
</evidence>
<evidence type="ECO:0000256" key="2">
    <source>
        <dbReference type="SAM" id="MobiDB-lite"/>
    </source>
</evidence>
<evidence type="ECO:0000313" key="6">
    <source>
        <dbReference type="Proteomes" id="UP000053758"/>
    </source>
</evidence>
<dbReference type="HOGENOM" id="CLU_956444_0_0_1"/>
<evidence type="ECO:0000256" key="3">
    <source>
        <dbReference type="SAM" id="Phobius"/>
    </source>
</evidence>
<dbReference type="SMART" id="SM00526">
    <property type="entry name" value="H15"/>
    <property type="match status" value="1"/>
</dbReference>
<dbReference type="AlphaFoldDB" id="A0A081CG06"/>
<sequence>MSAAAKPAAKKAASKKAAGTSVSYEVVADERRGRRQHPSAIWMDGTRARVSRWTHLSKIIYCAASPPWDAGSTDKHDDDSLLTRSSLFCLLAISMIKEAILAHPAEARAGIGRATIKKYIQSHHPETAKGSEATFNTRVNQAITRGAEKKTFVLPKGPSGKVKLAPKAKVEKKPATAAAAKKPAAKKAAVAKKPAAAAKKPAAKKAPAVPALPSHLFVITIAALVVVVVVVIIIIITAAKKPAAKKVASSTATKAKKPAAKKADAPARKPLAPVQPKVAKPAAKKAAAKKA</sequence>
<dbReference type="InterPro" id="IPR036388">
    <property type="entry name" value="WH-like_DNA-bd_sf"/>
</dbReference>
<feature type="transmembrane region" description="Helical" evidence="3">
    <location>
        <begin position="216"/>
        <end position="239"/>
    </location>
</feature>
<keyword evidence="3" id="KW-0472">Membrane</keyword>
<dbReference type="InterPro" id="IPR005818">
    <property type="entry name" value="Histone_H1/H5_H15"/>
</dbReference>
<proteinExistence type="predicted"/>
<feature type="region of interest" description="Disordered" evidence="2">
    <location>
        <begin position="246"/>
        <end position="291"/>
    </location>
</feature>
<feature type="compositionally biased region" description="Basic residues" evidence="2">
    <location>
        <begin position="282"/>
        <end position="291"/>
    </location>
</feature>
<feature type="region of interest" description="Disordered" evidence="2">
    <location>
        <begin position="158"/>
        <end position="184"/>
    </location>
</feature>
<protein>
    <recommendedName>
        <fullName evidence="1">Histone H1</fullName>
    </recommendedName>
</protein>
<name>A0A081CG06_PSEA2</name>
<keyword evidence="3" id="KW-1133">Transmembrane helix</keyword>
<dbReference type="GO" id="GO:0003677">
    <property type="term" value="F:DNA binding"/>
    <property type="evidence" value="ECO:0007669"/>
    <property type="project" value="InterPro"/>
</dbReference>
<feature type="domain" description="H15" evidence="4">
    <location>
        <begin position="80"/>
        <end position="166"/>
    </location>
</feature>
<dbReference type="CDD" id="cd00073">
    <property type="entry name" value="H15"/>
    <property type="match status" value="1"/>
</dbReference>
<evidence type="ECO:0000256" key="1">
    <source>
        <dbReference type="ARBA" id="ARBA00020833"/>
    </source>
</evidence>
<dbReference type="GO" id="GO:0006334">
    <property type="term" value="P:nucleosome assembly"/>
    <property type="evidence" value="ECO:0007669"/>
    <property type="project" value="InterPro"/>
</dbReference>
<organism evidence="5">
    <name type="scientific">Pseudozyma antarctica</name>
    <name type="common">Yeast</name>
    <name type="synonym">Candida antarctica</name>
    <dbReference type="NCBI Taxonomy" id="84753"/>
    <lineage>
        <taxon>Eukaryota</taxon>
        <taxon>Fungi</taxon>
        <taxon>Dikarya</taxon>
        <taxon>Basidiomycota</taxon>
        <taxon>Ustilaginomycotina</taxon>
        <taxon>Ustilaginomycetes</taxon>
        <taxon>Ustilaginales</taxon>
        <taxon>Ustilaginaceae</taxon>
        <taxon>Moesziomyces</taxon>
    </lineage>
</organism>
<dbReference type="EMBL" id="DF830076">
    <property type="protein sequence ID" value="GAK65602.1"/>
    <property type="molecule type" value="Genomic_DNA"/>
</dbReference>
<dbReference type="GeneID" id="26304576"/>
<dbReference type="SUPFAM" id="SSF46785">
    <property type="entry name" value="Winged helix' DNA-binding domain"/>
    <property type="match status" value="1"/>
</dbReference>
<dbReference type="Gene3D" id="1.10.10.10">
    <property type="entry name" value="Winged helix-like DNA-binding domain superfamily/Winged helix DNA-binding domain"/>
    <property type="match status" value="1"/>
</dbReference>
<evidence type="ECO:0000313" key="5">
    <source>
        <dbReference type="EMBL" id="GAK65602.1"/>
    </source>
</evidence>